<dbReference type="EMBL" id="DNAN01000584">
    <property type="protein sequence ID" value="HAW77338.1"/>
    <property type="molecule type" value="Genomic_DNA"/>
</dbReference>
<dbReference type="GO" id="GO:0009338">
    <property type="term" value="C:exodeoxyribonuclease V complex"/>
    <property type="evidence" value="ECO:0007669"/>
    <property type="project" value="TreeGrafter"/>
</dbReference>
<accession>A0A350P7S1</accession>
<reference evidence="5 6" key="1">
    <citation type="journal article" date="2018" name="Nat. Biotechnol.">
        <title>A standardized bacterial taxonomy based on genome phylogeny substantially revises the tree of life.</title>
        <authorList>
            <person name="Parks D.H."/>
            <person name="Chuvochina M."/>
            <person name="Waite D.W."/>
            <person name="Rinke C."/>
            <person name="Skarshewski A."/>
            <person name="Chaumeil P.A."/>
            <person name="Hugenholtz P."/>
        </authorList>
    </citation>
    <scope>NUCLEOTIDE SEQUENCE [LARGE SCALE GENOMIC DNA]</scope>
    <source>
        <strain evidence="5">UBA11978</strain>
    </source>
</reference>
<sequence>MSANRWVTIRLVVTSVSPGYKKLRINGSFNSKRREVHVPAEIDAPGLGDLIEVRGVVRKGEYGFILDASDWKLCCVDEHDIFQFLRKQRTNQIQGLGSQKLNKLEMHFNRDPHRFLDALVCSDSTELEGIIGKSLADRLIKFWQSYKTEKELILALMQLGLSFKSAHSALTVFGESSVKRIEDDPFELVPIVGFDASDEIAKSLKLPMNDRRRISALSNEILLNYQEQTASSLMHRDKFVEQAEFYQVDGELALSIGIETKAIIFDSGYITNPAFYEMETSIRQFLTKINASRSIRFHDYEIAQNLNMFKTMNRIALTQEQELSIHSTLNNNVSCITGGAGVGKTEVISAINWIYKSLTGFNVIGAALSGIAVDRIIEATGGSEAYTLAKLRYGVSNGDIQVRPHTLLIIDESSMLGVQELYYISKLGLDNLKLVFVGDPNQLSAVGYGKFFEQAISYFPTAKLTKVFRAESEEITNAANAVLAGCKPAPNKHVEIIKPTVDDIANYALINEAMVLCPTNATASKINRRIQRLRVKSSFSIFTVLGHQIYSNDRLLFTKNNPKVGILNGHFGIFLKHDTEGIHLKMERIGSITLSYDDFVNSGAQLGYAVTGHKSQGAGFDIVVVVCENSSVCTKRWLYTAFTRARKKIAFAELGDFQLALNKPDMPRMTQRLVPLVE</sequence>
<dbReference type="InterPro" id="IPR050534">
    <property type="entry name" value="Coronavir_polyprotein_1ab"/>
</dbReference>
<gene>
    <name evidence="5" type="ORF">DCW74_16590</name>
</gene>
<feature type="domain" description="UvrD-like helicase C-terminal" evidence="3">
    <location>
        <begin position="607"/>
        <end position="648"/>
    </location>
</feature>
<dbReference type="InterPro" id="IPR027417">
    <property type="entry name" value="P-loop_NTPase"/>
</dbReference>
<dbReference type="Proteomes" id="UP000263517">
    <property type="component" value="Unassembled WGS sequence"/>
</dbReference>
<dbReference type="GO" id="GO:0005524">
    <property type="term" value="F:ATP binding"/>
    <property type="evidence" value="ECO:0007669"/>
    <property type="project" value="UniProtKB-KW"/>
</dbReference>
<dbReference type="Pfam" id="PF13538">
    <property type="entry name" value="UvrD_C_2"/>
    <property type="match status" value="1"/>
</dbReference>
<name>A0A350P7S1_9ALTE</name>
<evidence type="ECO:0000259" key="3">
    <source>
        <dbReference type="Pfam" id="PF13538"/>
    </source>
</evidence>
<dbReference type="InterPro" id="IPR027785">
    <property type="entry name" value="UvrD-like_helicase_C"/>
</dbReference>
<keyword evidence="2" id="KW-0067">ATP-binding</keyword>
<feature type="domain" description="ATP-dependent RecD2 DNA helicase-like helix-hairpin-helix" evidence="4">
    <location>
        <begin position="147"/>
        <end position="227"/>
    </location>
</feature>
<dbReference type="AlphaFoldDB" id="A0A350P7S1"/>
<evidence type="ECO:0000256" key="1">
    <source>
        <dbReference type="ARBA" id="ARBA00022741"/>
    </source>
</evidence>
<dbReference type="SUPFAM" id="SSF52540">
    <property type="entry name" value="P-loop containing nucleoside triphosphate hydrolases"/>
    <property type="match status" value="2"/>
</dbReference>
<dbReference type="RefSeq" id="WP_272965012.1">
    <property type="nucleotide sequence ID" value="NZ_CALBIY010000025.1"/>
</dbReference>
<evidence type="ECO:0000259" key="4">
    <source>
        <dbReference type="Pfam" id="PF14490"/>
    </source>
</evidence>
<dbReference type="Gene3D" id="3.40.50.300">
    <property type="entry name" value="P-loop containing nucleotide triphosphate hydrolases"/>
    <property type="match status" value="2"/>
</dbReference>
<evidence type="ECO:0008006" key="7">
    <source>
        <dbReference type="Google" id="ProtNLM"/>
    </source>
</evidence>
<evidence type="ECO:0000256" key="2">
    <source>
        <dbReference type="ARBA" id="ARBA00022840"/>
    </source>
</evidence>
<dbReference type="GO" id="GO:0017116">
    <property type="term" value="F:single-stranded DNA helicase activity"/>
    <property type="evidence" value="ECO:0007669"/>
    <property type="project" value="TreeGrafter"/>
</dbReference>
<dbReference type="PANTHER" id="PTHR43788">
    <property type="entry name" value="DNA2/NAM7 HELICASE FAMILY MEMBER"/>
    <property type="match status" value="1"/>
</dbReference>
<dbReference type="Pfam" id="PF13604">
    <property type="entry name" value="AAA_30"/>
    <property type="match status" value="1"/>
</dbReference>
<dbReference type="Pfam" id="PF14490">
    <property type="entry name" value="HHH_RecD2"/>
    <property type="match status" value="1"/>
</dbReference>
<dbReference type="CDD" id="cd17933">
    <property type="entry name" value="DEXSc_RecD-like"/>
    <property type="match status" value="1"/>
</dbReference>
<dbReference type="InterPro" id="IPR029493">
    <property type="entry name" value="RecD2-like_HHH"/>
</dbReference>
<dbReference type="Gene3D" id="2.30.30.940">
    <property type="match status" value="1"/>
</dbReference>
<dbReference type="PANTHER" id="PTHR43788:SF6">
    <property type="entry name" value="DNA HELICASE B"/>
    <property type="match status" value="1"/>
</dbReference>
<dbReference type="CDD" id="cd18809">
    <property type="entry name" value="SF1_C_RecD"/>
    <property type="match status" value="1"/>
</dbReference>
<dbReference type="GO" id="GO:0006310">
    <property type="term" value="P:DNA recombination"/>
    <property type="evidence" value="ECO:0007669"/>
    <property type="project" value="TreeGrafter"/>
</dbReference>
<protein>
    <recommendedName>
        <fullName evidence="7">AAA family ATPase</fullName>
    </recommendedName>
</protein>
<proteinExistence type="predicted"/>
<comment type="caution">
    <text evidence="5">The sequence shown here is derived from an EMBL/GenBank/DDBJ whole genome shotgun (WGS) entry which is preliminary data.</text>
</comment>
<organism evidence="5 6">
    <name type="scientific">Alteromonas australica</name>
    <dbReference type="NCBI Taxonomy" id="589873"/>
    <lineage>
        <taxon>Bacteria</taxon>
        <taxon>Pseudomonadati</taxon>
        <taxon>Pseudomonadota</taxon>
        <taxon>Gammaproteobacteria</taxon>
        <taxon>Alteromonadales</taxon>
        <taxon>Alteromonadaceae</taxon>
        <taxon>Alteromonas/Salinimonas group</taxon>
        <taxon>Alteromonas</taxon>
    </lineage>
</organism>
<evidence type="ECO:0000313" key="5">
    <source>
        <dbReference type="EMBL" id="HAW77338.1"/>
    </source>
</evidence>
<keyword evidence="1" id="KW-0547">Nucleotide-binding</keyword>
<evidence type="ECO:0000313" key="6">
    <source>
        <dbReference type="Proteomes" id="UP000263517"/>
    </source>
</evidence>